<organism evidence="1 2">
    <name type="scientific">Nelumbo nucifera</name>
    <name type="common">Sacred lotus</name>
    <dbReference type="NCBI Taxonomy" id="4432"/>
    <lineage>
        <taxon>Eukaryota</taxon>
        <taxon>Viridiplantae</taxon>
        <taxon>Streptophyta</taxon>
        <taxon>Embryophyta</taxon>
        <taxon>Tracheophyta</taxon>
        <taxon>Spermatophyta</taxon>
        <taxon>Magnoliopsida</taxon>
        <taxon>Proteales</taxon>
        <taxon>Nelumbonaceae</taxon>
        <taxon>Nelumbo</taxon>
    </lineage>
</organism>
<protein>
    <submittedName>
        <fullName evidence="2">Uncharacterized protein LOC104594433</fullName>
    </submittedName>
</protein>
<dbReference type="GeneID" id="104594433"/>
<dbReference type="InterPro" id="IPR021109">
    <property type="entry name" value="Peptidase_aspartic_dom_sf"/>
</dbReference>
<name>A0A1U7ZWW9_NELNU</name>
<dbReference type="InterPro" id="IPR043502">
    <property type="entry name" value="DNA/RNA_pol_sf"/>
</dbReference>
<evidence type="ECO:0000313" key="2">
    <source>
        <dbReference type="RefSeq" id="XP_010253018.1"/>
    </source>
</evidence>
<proteinExistence type="predicted"/>
<accession>A0A1U7ZWW9</accession>
<gene>
    <name evidence="2" type="primary">LOC104594433</name>
</gene>
<dbReference type="AlphaFoldDB" id="A0A1U7ZWW9"/>
<reference evidence="2" key="1">
    <citation type="submission" date="2025-08" db="UniProtKB">
        <authorList>
            <consortium name="RefSeq"/>
        </authorList>
    </citation>
    <scope>IDENTIFICATION</scope>
</reference>
<dbReference type="KEGG" id="nnu:104594433"/>
<dbReference type="Gene3D" id="2.40.70.10">
    <property type="entry name" value="Acid Proteases"/>
    <property type="match status" value="1"/>
</dbReference>
<dbReference type="OMA" id="NIFRSTY"/>
<dbReference type="SUPFAM" id="SSF50630">
    <property type="entry name" value="Acid proteases"/>
    <property type="match status" value="1"/>
</dbReference>
<keyword evidence="1" id="KW-1185">Reference proteome</keyword>
<dbReference type="InParanoid" id="A0A1U7ZWW9"/>
<dbReference type="PANTHER" id="PTHR35046:SF9">
    <property type="entry name" value="RNA-DIRECTED DNA POLYMERASE"/>
    <property type="match status" value="1"/>
</dbReference>
<dbReference type="CDD" id="cd00303">
    <property type="entry name" value="retropepsin_like"/>
    <property type="match status" value="1"/>
</dbReference>
<dbReference type="PANTHER" id="PTHR35046">
    <property type="entry name" value="ZINC KNUCKLE (CCHC-TYPE) FAMILY PROTEIN"/>
    <property type="match status" value="1"/>
</dbReference>
<evidence type="ECO:0000313" key="1">
    <source>
        <dbReference type="Proteomes" id="UP000189703"/>
    </source>
</evidence>
<dbReference type="OrthoDB" id="783834at2759"/>
<sequence>MRCILSTPTKTDDWRHTSRFQAYYKCGDAVCKVVIDGGSSMNVVSKFAISRMKLKPEPHPQPYRVAWVDKTSLPITERCLVPIQMGDYLEKIWCDVLPMDVAHVLLGHPWLYDMNVTHYGRSNTYIIKHNGKSILVKLAKPSKKDKSKKNLKGKAESGLVLFVVAKEDARVASVESTINSPEIATLLKELQDVAPEELPSELPPLRDIKLAIDLVPRSQLPNLPHYRMIPKEHAELQQVDELLERGFIHESLSPCAVASLINS</sequence>
<dbReference type="eggNOG" id="KOG0017">
    <property type="taxonomic scope" value="Eukaryota"/>
</dbReference>
<dbReference type="SUPFAM" id="SSF56672">
    <property type="entry name" value="DNA/RNA polymerases"/>
    <property type="match status" value="1"/>
</dbReference>
<dbReference type="RefSeq" id="XP_010253018.1">
    <property type="nucleotide sequence ID" value="XM_010254716.1"/>
</dbReference>
<dbReference type="Gene3D" id="3.10.10.10">
    <property type="entry name" value="HIV Type 1 Reverse Transcriptase, subunit A, domain 1"/>
    <property type="match status" value="1"/>
</dbReference>
<dbReference type="Proteomes" id="UP000189703">
    <property type="component" value="Unplaced"/>
</dbReference>